<keyword evidence="3" id="KW-1185">Reference proteome</keyword>
<sequence>MGHMELNECTFIPTGFVAELRAKDPHNSGMFDLIRETAANFQFQSAGPKAAVSQSAFGAHPTVSAETLRGERT</sequence>
<evidence type="ECO:0000256" key="1">
    <source>
        <dbReference type="SAM" id="MobiDB-lite"/>
    </source>
</evidence>
<evidence type="ECO:0000313" key="2">
    <source>
        <dbReference type="EMBL" id="KAG0649055.1"/>
    </source>
</evidence>
<comment type="caution">
    <text evidence="2">The sequence shown here is derived from an EMBL/GenBank/DDBJ whole genome shotgun (WGS) entry which is preliminary data.</text>
</comment>
<reference evidence="2" key="1">
    <citation type="submission" date="2019-07" db="EMBL/GenBank/DDBJ databases">
        <title>Hyphodiscus hymeniophilus genome sequencing and assembly.</title>
        <authorList>
            <person name="Kramer G."/>
            <person name="Nodwell J."/>
        </authorList>
    </citation>
    <scope>NUCLEOTIDE SEQUENCE</scope>
    <source>
        <strain evidence="2">ATCC 34498</strain>
    </source>
</reference>
<dbReference type="Proteomes" id="UP000785200">
    <property type="component" value="Unassembled WGS sequence"/>
</dbReference>
<evidence type="ECO:0000313" key="3">
    <source>
        <dbReference type="Proteomes" id="UP000785200"/>
    </source>
</evidence>
<proteinExistence type="predicted"/>
<feature type="region of interest" description="Disordered" evidence="1">
    <location>
        <begin position="53"/>
        <end position="73"/>
    </location>
</feature>
<name>A0A9P6VJD3_9HELO</name>
<dbReference type="AlphaFoldDB" id="A0A9P6VJD3"/>
<dbReference type="EMBL" id="VNKQ01000009">
    <property type="protein sequence ID" value="KAG0649055.1"/>
    <property type="molecule type" value="Genomic_DNA"/>
</dbReference>
<organism evidence="2 3">
    <name type="scientific">Hyphodiscus hymeniophilus</name>
    <dbReference type="NCBI Taxonomy" id="353542"/>
    <lineage>
        <taxon>Eukaryota</taxon>
        <taxon>Fungi</taxon>
        <taxon>Dikarya</taxon>
        <taxon>Ascomycota</taxon>
        <taxon>Pezizomycotina</taxon>
        <taxon>Leotiomycetes</taxon>
        <taxon>Helotiales</taxon>
        <taxon>Hyphodiscaceae</taxon>
        <taxon>Hyphodiscus</taxon>
    </lineage>
</organism>
<accession>A0A9P6VJD3</accession>
<protein>
    <submittedName>
        <fullName evidence="2">Uncharacterized protein</fullName>
    </submittedName>
</protein>
<gene>
    <name evidence="2" type="ORF">D0Z07_5069</name>
</gene>